<evidence type="ECO:0000313" key="3">
    <source>
        <dbReference type="Proteomes" id="UP000320888"/>
    </source>
</evidence>
<dbReference type="Proteomes" id="UP000320888">
    <property type="component" value="Unassembled WGS sequence"/>
</dbReference>
<name>A0A553YUV9_9ACTN</name>
<dbReference type="RefSeq" id="WP_143943297.1">
    <property type="nucleotide sequence ID" value="NZ_VKLS01000434.1"/>
</dbReference>
<dbReference type="OrthoDB" id="4326862at2"/>
<comment type="caution">
    <text evidence="2">The sequence shown here is derived from an EMBL/GenBank/DDBJ whole genome shotgun (WGS) entry which is preliminary data.</text>
</comment>
<accession>A0A553YUV9</accession>
<organism evidence="2 3">
    <name type="scientific">Streptomyces benahoarensis</name>
    <dbReference type="NCBI Taxonomy" id="2595054"/>
    <lineage>
        <taxon>Bacteria</taxon>
        <taxon>Bacillati</taxon>
        <taxon>Actinomycetota</taxon>
        <taxon>Actinomycetes</taxon>
        <taxon>Kitasatosporales</taxon>
        <taxon>Streptomycetaceae</taxon>
        <taxon>Streptomyces</taxon>
    </lineage>
</organism>
<proteinExistence type="predicted"/>
<dbReference type="AlphaFoldDB" id="A0A553YUV9"/>
<feature type="compositionally biased region" description="Pro residues" evidence="1">
    <location>
        <begin position="42"/>
        <end position="52"/>
    </location>
</feature>
<evidence type="ECO:0000313" key="2">
    <source>
        <dbReference type="EMBL" id="TSB32995.1"/>
    </source>
</evidence>
<sequence>MRDVIALLLLWSGEPTRHRTRALAHRAITFLFPPPLPPAPPVIPPAPPYARRPPPDHVRRRAQPLNGEEIALVRPYLIDHERRTGSRPGRPQPRELCAAVA</sequence>
<feature type="region of interest" description="Disordered" evidence="1">
    <location>
        <begin position="80"/>
        <end position="101"/>
    </location>
</feature>
<evidence type="ECO:0000256" key="1">
    <source>
        <dbReference type="SAM" id="MobiDB-lite"/>
    </source>
</evidence>
<keyword evidence="3" id="KW-1185">Reference proteome</keyword>
<dbReference type="EMBL" id="VKLS01000434">
    <property type="protein sequence ID" value="TSB32995.1"/>
    <property type="molecule type" value="Genomic_DNA"/>
</dbReference>
<feature type="region of interest" description="Disordered" evidence="1">
    <location>
        <begin position="42"/>
        <end position="65"/>
    </location>
</feature>
<gene>
    <name evidence="2" type="ORF">FNZ23_24390</name>
</gene>
<reference evidence="2 3" key="1">
    <citation type="submission" date="2019-07" db="EMBL/GenBank/DDBJ databases">
        <title>Draft genome for Streptomyces benahoarensis MZ03-48.</title>
        <authorList>
            <person name="Gonzalez-Pimentel J.L."/>
        </authorList>
    </citation>
    <scope>NUCLEOTIDE SEQUENCE [LARGE SCALE GENOMIC DNA]</scope>
    <source>
        <strain evidence="2 3">MZ03-48</strain>
    </source>
</reference>
<protein>
    <submittedName>
        <fullName evidence="2">Uncharacterized protein</fullName>
    </submittedName>
</protein>